<dbReference type="SUPFAM" id="SSF55073">
    <property type="entry name" value="Nucleotide cyclase"/>
    <property type="match status" value="1"/>
</dbReference>
<dbReference type="Proteomes" id="UP000295444">
    <property type="component" value="Unassembled WGS sequence"/>
</dbReference>
<gene>
    <name evidence="3" type="ORF">EV186_103883</name>
</gene>
<dbReference type="SMART" id="SM00267">
    <property type="entry name" value="GGDEF"/>
    <property type="match status" value="1"/>
</dbReference>
<keyword evidence="1" id="KW-1133">Transmembrane helix</keyword>
<dbReference type="PANTHER" id="PTHR45138">
    <property type="entry name" value="REGULATORY COMPONENTS OF SENSORY TRANSDUCTION SYSTEM"/>
    <property type="match status" value="1"/>
</dbReference>
<feature type="transmembrane region" description="Helical" evidence="1">
    <location>
        <begin position="116"/>
        <end position="137"/>
    </location>
</feature>
<feature type="transmembrane region" description="Helical" evidence="1">
    <location>
        <begin position="195"/>
        <end position="225"/>
    </location>
</feature>
<reference evidence="3 4" key="1">
    <citation type="submission" date="2019-03" db="EMBL/GenBank/DDBJ databases">
        <title>Genomic Encyclopedia of Type Strains, Phase IV (KMG-IV): sequencing the most valuable type-strain genomes for metagenomic binning, comparative biology and taxonomic classification.</title>
        <authorList>
            <person name="Goeker M."/>
        </authorList>
    </citation>
    <scope>NUCLEOTIDE SEQUENCE [LARGE SCALE GENOMIC DNA]</scope>
    <source>
        <strain evidence="3 4">DSM 45361</strain>
    </source>
</reference>
<dbReference type="AlphaFoldDB" id="A0A4R6SDY2"/>
<evidence type="ECO:0000256" key="1">
    <source>
        <dbReference type="SAM" id="Phobius"/>
    </source>
</evidence>
<feature type="domain" description="GGDEF" evidence="2">
    <location>
        <begin position="268"/>
        <end position="406"/>
    </location>
</feature>
<dbReference type="Pfam" id="PF00990">
    <property type="entry name" value="GGDEF"/>
    <property type="match status" value="1"/>
</dbReference>
<feature type="transmembrane region" description="Helical" evidence="1">
    <location>
        <begin position="74"/>
        <end position="96"/>
    </location>
</feature>
<dbReference type="InterPro" id="IPR043128">
    <property type="entry name" value="Rev_trsase/Diguanyl_cyclase"/>
</dbReference>
<keyword evidence="1" id="KW-0472">Membrane</keyword>
<comment type="caution">
    <text evidence="3">The sequence shown here is derived from an EMBL/GenBank/DDBJ whole genome shotgun (WGS) entry which is preliminary data.</text>
</comment>
<dbReference type="InterPro" id="IPR050469">
    <property type="entry name" value="Diguanylate_Cyclase"/>
</dbReference>
<dbReference type="GO" id="GO:1902201">
    <property type="term" value="P:negative regulation of bacterial-type flagellum-dependent cell motility"/>
    <property type="evidence" value="ECO:0007669"/>
    <property type="project" value="TreeGrafter"/>
</dbReference>
<dbReference type="GO" id="GO:0043709">
    <property type="term" value="P:cell adhesion involved in single-species biofilm formation"/>
    <property type="evidence" value="ECO:0007669"/>
    <property type="project" value="TreeGrafter"/>
</dbReference>
<feature type="transmembrane region" description="Helical" evidence="1">
    <location>
        <begin position="149"/>
        <end position="175"/>
    </location>
</feature>
<dbReference type="EMBL" id="SNXZ01000003">
    <property type="protein sequence ID" value="TDP97904.1"/>
    <property type="molecule type" value="Genomic_DNA"/>
</dbReference>
<dbReference type="PROSITE" id="PS50887">
    <property type="entry name" value="GGDEF"/>
    <property type="match status" value="1"/>
</dbReference>
<sequence length="409" mass="44103">MTLPKRGVVFVLAVDVLAAFALVLAFVLYPTSATDLRHVGGIVLLGLASAELTRQVERKRRRFADTLHVNLSSVWIIAAAVTTSPGLAAATTTLLYSHLWLRSWRNLSGMHTYRAVFSASNAVLSCLAVWALARAVPTGGVLAMAGPMILVWGVLVIVTYSVINSGIVGVAIALLSGDRSARQLIGTWQENSIEYATLCMGVLAGALLLWQPYLLVLVLLPLYVLHRSVLIRQLEHAAATDEKTGLLNAASWHNLAAAELDRARRHDSTFGVLLVDIDHFKSVNDSHGHLTGDHVLRLVADAMRAEVRADDLCGRFGGEEFVVLLPDTKATDVVDVAERICRRVRALRIEDADTGELLPDLKLSVSIGAATYPDHGSQVDEVLMSADNAMFAAKDAGRDQVRAVRPSAG</sequence>
<feature type="transmembrane region" description="Helical" evidence="1">
    <location>
        <begin position="7"/>
        <end position="30"/>
    </location>
</feature>
<organism evidence="3 4">
    <name type="scientific">Labedaea rhizosphaerae</name>
    <dbReference type="NCBI Taxonomy" id="598644"/>
    <lineage>
        <taxon>Bacteria</taxon>
        <taxon>Bacillati</taxon>
        <taxon>Actinomycetota</taxon>
        <taxon>Actinomycetes</taxon>
        <taxon>Pseudonocardiales</taxon>
        <taxon>Pseudonocardiaceae</taxon>
        <taxon>Labedaea</taxon>
    </lineage>
</organism>
<dbReference type="GO" id="GO:0005886">
    <property type="term" value="C:plasma membrane"/>
    <property type="evidence" value="ECO:0007669"/>
    <property type="project" value="TreeGrafter"/>
</dbReference>
<evidence type="ECO:0000313" key="3">
    <source>
        <dbReference type="EMBL" id="TDP97904.1"/>
    </source>
</evidence>
<dbReference type="PANTHER" id="PTHR45138:SF9">
    <property type="entry name" value="DIGUANYLATE CYCLASE DGCM-RELATED"/>
    <property type="match status" value="1"/>
</dbReference>
<keyword evidence="1" id="KW-0812">Transmembrane</keyword>
<proteinExistence type="predicted"/>
<dbReference type="NCBIfam" id="TIGR00254">
    <property type="entry name" value="GGDEF"/>
    <property type="match status" value="1"/>
</dbReference>
<dbReference type="Gene3D" id="3.30.70.270">
    <property type="match status" value="1"/>
</dbReference>
<dbReference type="GO" id="GO:0052621">
    <property type="term" value="F:diguanylate cyclase activity"/>
    <property type="evidence" value="ECO:0007669"/>
    <property type="project" value="TreeGrafter"/>
</dbReference>
<dbReference type="CDD" id="cd01949">
    <property type="entry name" value="GGDEF"/>
    <property type="match status" value="1"/>
</dbReference>
<keyword evidence="4" id="KW-1185">Reference proteome</keyword>
<dbReference type="InterPro" id="IPR029787">
    <property type="entry name" value="Nucleotide_cyclase"/>
</dbReference>
<dbReference type="RefSeq" id="WP_166659253.1">
    <property type="nucleotide sequence ID" value="NZ_SNXZ01000003.1"/>
</dbReference>
<evidence type="ECO:0000259" key="2">
    <source>
        <dbReference type="PROSITE" id="PS50887"/>
    </source>
</evidence>
<accession>A0A4R6SDY2</accession>
<evidence type="ECO:0000313" key="4">
    <source>
        <dbReference type="Proteomes" id="UP000295444"/>
    </source>
</evidence>
<dbReference type="FunFam" id="3.30.70.270:FF:000001">
    <property type="entry name" value="Diguanylate cyclase domain protein"/>
    <property type="match status" value="1"/>
</dbReference>
<name>A0A4R6SDY2_LABRH</name>
<protein>
    <submittedName>
        <fullName evidence="3">Diguanylate cyclase (GGDEF)-like protein</fullName>
    </submittedName>
</protein>
<dbReference type="InterPro" id="IPR000160">
    <property type="entry name" value="GGDEF_dom"/>
</dbReference>